<organism evidence="1 2">
    <name type="scientific">Gilvimarinus gilvus</name>
    <dbReference type="NCBI Taxonomy" id="3058038"/>
    <lineage>
        <taxon>Bacteria</taxon>
        <taxon>Pseudomonadati</taxon>
        <taxon>Pseudomonadota</taxon>
        <taxon>Gammaproteobacteria</taxon>
        <taxon>Cellvibrionales</taxon>
        <taxon>Cellvibrionaceae</taxon>
        <taxon>Gilvimarinus</taxon>
    </lineage>
</organism>
<sequence>MADKKGQLPYADIKDLEWCDLSKYRRQLASFSKSETLLCLAVSFALSRLVNCPEQMSDRERELIVYDSIGREEIEDLKAIGPNFYKRLMGAGLGVDVAGTYDYEFTPSWSDRRISTAVAPLSLIDATAVYDGVEGAEVPELPDYSFYPADFALLANQVFSASEAHFSVDLEATNAEILQALEKILPLYRDALRDRGVKFGFREFKEIDYSKIIDYRVIEYFHIKAWAGVQGVMVRDTTFGNYLLGDAPVDTTPADRFRRTVKRDFISKFDNPVFIENLISWAKHDFKKARKSKK</sequence>
<evidence type="ECO:0000313" key="1">
    <source>
        <dbReference type="EMBL" id="MDX6850765.1"/>
    </source>
</evidence>
<keyword evidence="2" id="KW-1185">Reference proteome</keyword>
<accession>A0ABU4S0R8</accession>
<evidence type="ECO:0000313" key="2">
    <source>
        <dbReference type="Proteomes" id="UP001273505"/>
    </source>
</evidence>
<dbReference type="Proteomes" id="UP001273505">
    <property type="component" value="Unassembled WGS sequence"/>
</dbReference>
<dbReference type="Pfam" id="PF19924">
    <property type="entry name" value="DUF6387"/>
    <property type="match status" value="1"/>
</dbReference>
<comment type="caution">
    <text evidence="1">The sequence shown here is derived from an EMBL/GenBank/DDBJ whole genome shotgun (WGS) entry which is preliminary data.</text>
</comment>
<gene>
    <name evidence="1" type="ORF">SCD92_15430</name>
</gene>
<protein>
    <submittedName>
        <fullName evidence="1">DUF6387 family protein</fullName>
    </submittedName>
</protein>
<name>A0ABU4S0R8_9GAMM</name>
<dbReference type="RefSeq" id="WP_302723388.1">
    <property type="nucleotide sequence ID" value="NZ_JAULRU010000617.1"/>
</dbReference>
<proteinExistence type="predicted"/>
<reference evidence="1 2" key="1">
    <citation type="submission" date="2023-11" db="EMBL/GenBank/DDBJ databases">
        <title>Gilvimarinus fulvus sp. nov., isolated from the surface of Kelp.</title>
        <authorList>
            <person name="Sun Y.Y."/>
            <person name="Gong Y."/>
            <person name="Du Z.J."/>
        </authorList>
    </citation>
    <scope>NUCLEOTIDE SEQUENCE [LARGE SCALE GENOMIC DNA]</scope>
    <source>
        <strain evidence="1 2">SDUM040013</strain>
    </source>
</reference>
<dbReference type="InterPro" id="IPR045664">
    <property type="entry name" value="DUF6387"/>
</dbReference>
<dbReference type="EMBL" id="JAXAFO010000031">
    <property type="protein sequence ID" value="MDX6850765.1"/>
    <property type="molecule type" value="Genomic_DNA"/>
</dbReference>